<evidence type="ECO:0000256" key="5">
    <source>
        <dbReference type="ARBA" id="ARBA00022683"/>
    </source>
</evidence>
<comment type="subcellular location">
    <subcellularLocation>
        <location evidence="1">Cell membrane</location>
        <topology evidence="1">Multi-pass membrane protein</topology>
    </subcellularLocation>
</comment>
<keyword evidence="6 9" id="KW-0812">Transmembrane</keyword>
<dbReference type="InterPro" id="IPR004704">
    <property type="entry name" value="PTS_IID_man"/>
</dbReference>
<dbReference type="PANTHER" id="PTHR32502">
    <property type="entry name" value="N-ACETYLGALACTOSAMINE PERMEASE II COMPONENT-RELATED"/>
    <property type="match status" value="1"/>
</dbReference>
<dbReference type="EMBL" id="QVEV01000063">
    <property type="protein sequence ID" value="RGC09004.1"/>
    <property type="molecule type" value="Genomic_DNA"/>
</dbReference>
<sequence length="270" mass="30061">MERKLTKKDITKTWNLWYLQPEISNSFERMQALSFCACMTPCLKKLYPDKEEYAQALQRHLQFYNSEGIFGSVIHGITLSLEEQKANGEMIGDEMITSIKTGLMGPLAGIGDTLTWATLKPLFYSIGVTFAMQGSLIGAFIPLLFALVTYIIGYYVIHFGYKLGKESVALMLHNGIINKVITSTAILGLFMMGALSASYIKVETILKFKLANAKEPLVIQNILDSICPGLLPLIAVMGIYLYFRKKGQNYNMILIIILAVSLIGAFIGIF</sequence>
<keyword evidence="8 9" id="KW-0472">Membrane</keyword>
<dbReference type="Proteomes" id="UP000260025">
    <property type="component" value="Unassembled WGS sequence"/>
</dbReference>
<evidence type="ECO:0000256" key="9">
    <source>
        <dbReference type="SAM" id="Phobius"/>
    </source>
</evidence>
<evidence type="ECO:0000256" key="6">
    <source>
        <dbReference type="ARBA" id="ARBA00022692"/>
    </source>
</evidence>
<dbReference type="Pfam" id="PF03613">
    <property type="entry name" value="EIID-AGA"/>
    <property type="match status" value="1"/>
</dbReference>
<organism evidence="10 11">
    <name type="scientific">Clostridium innocuum</name>
    <dbReference type="NCBI Taxonomy" id="1522"/>
    <lineage>
        <taxon>Bacteria</taxon>
        <taxon>Bacillati</taxon>
        <taxon>Bacillota</taxon>
        <taxon>Clostridia</taxon>
        <taxon>Eubacteriales</taxon>
        <taxon>Clostridiaceae</taxon>
        <taxon>Clostridium</taxon>
    </lineage>
</organism>
<dbReference type="PROSITE" id="PS51108">
    <property type="entry name" value="PTS_EIID"/>
    <property type="match status" value="1"/>
</dbReference>
<proteinExistence type="predicted"/>
<dbReference type="InterPro" id="IPR050303">
    <property type="entry name" value="GatZ_KbaZ_carbometab"/>
</dbReference>
<keyword evidence="2" id="KW-0813">Transport</keyword>
<keyword evidence="4" id="KW-0762">Sugar transport</keyword>
<evidence type="ECO:0000256" key="8">
    <source>
        <dbReference type="ARBA" id="ARBA00023136"/>
    </source>
</evidence>
<gene>
    <name evidence="10" type="ORF">DXA38_21445</name>
</gene>
<dbReference type="GO" id="GO:0009401">
    <property type="term" value="P:phosphoenolpyruvate-dependent sugar phosphotransferase system"/>
    <property type="evidence" value="ECO:0007669"/>
    <property type="project" value="UniProtKB-KW"/>
</dbReference>
<dbReference type="OrthoDB" id="9795582at2"/>
<dbReference type="AlphaFoldDB" id="A0A3E2VEF1"/>
<evidence type="ECO:0000256" key="3">
    <source>
        <dbReference type="ARBA" id="ARBA00022475"/>
    </source>
</evidence>
<keyword evidence="5" id="KW-0598">Phosphotransferase system</keyword>
<feature type="transmembrane region" description="Helical" evidence="9">
    <location>
        <begin position="136"/>
        <end position="156"/>
    </location>
</feature>
<evidence type="ECO:0000313" key="10">
    <source>
        <dbReference type="EMBL" id="RGC09004.1"/>
    </source>
</evidence>
<evidence type="ECO:0000256" key="7">
    <source>
        <dbReference type="ARBA" id="ARBA00022989"/>
    </source>
</evidence>
<feature type="transmembrane region" description="Helical" evidence="9">
    <location>
        <begin position="249"/>
        <end position="269"/>
    </location>
</feature>
<comment type="caution">
    <text evidence="10">The sequence shown here is derived from an EMBL/GenBank/DDBJ whole genome shotgun (WGS) entry which is preliminary data.</text>
</comment>
<evidence type="ECO:0000313" key="11">
    <source>
        <dbReference type="Proteomes" id="UP000260025"/>
    </source>
</evidence>
<dbReference type="PANTHER" id="PTHR32502:SF5">
    <property type="entry name" value="N-ACETYLGALACTOSAMINE PERMEASE IID COMPONENT-RELATED"/>
    <property type="match status" value="1"/>
</dbReference>
<feature type="transmembrane region" description="Helical" evidence="9">
    <location>
        <begin position="176"/>
        <end position="200"/>
    </location>
</feature>
<dbReference type="RefSeq" id="WP_117444948.1">
    <property type="nucleotide sequence ID" value="NZ_JAJFEN010000082.1"/>
</dbReference>
<name>A0A3E2VEF1_CLOIN</name>
<feature type="transmembrane region" description="Helical" evidence="9">
    <location>
        <begin position="221"/>
        <end position="243"/>
    </location>
</feature>
<keyword evidence="3" id="KW-1003">Cell membrane</keyword>
<reference evidence="10 11" key="1">
    <citation type="submission" date="2018-08" db="EMBL/GenBank/DDBJ databases">
        <title>A genome reference for cultivated species of the human gut microbiota.</title>
        <authorList>
            <person name="Zou Y."/>
            <person name="Xue W."/>
            <person name="Luo G."/>
        </authorList>
    </citation>
    <scope>NUCLEOTIDE SEQUENCE [LARGE SCALE GENOMIC DNA]</scope>
    <source>
        <strain evidence="10 11">OF01-2LB</strain>
    </source>
</reference>
<dbReference type="GO" id="GO:0005886">
    <property type="term" value="C:plasma membrane"/>
    <property type="evidence" value="ECO:0007669"/>
    <property type="project" value="UniProtKB-SubCell"/>
</dbReference>
<protein>
    <submittedName>
        <fullName evidence="10">PTS system mannose/fructose/sorbose family transporter subunit IID</fullName>
    </submittedName>
</protein>
<accession>A0A3E2VEF1</accession>
<evidence type="ECO:0000256" key="4">
    <source>
        <dbReference type="ARBA" id="ARBA00022597"/>
    </source>
</evidence>
<evidence type="ECO:0000256" key="2">
    <source>
        <dbReference type="ARBA" id="ARBA00022448"/>
    </source>
</evidence>
<keyword evidence="7 9" id="KW-1133">Transmembrane helix</keyword>
<evidence type="ECO:0000256" key="1">
    <source>
        <dbReference type="ARBA" id="ARBA00004651"/>
    </source>
</evidence>